<organism evidence="2 3">
    <name type="scientific">Corchorus olitorius</name>
    <dbReference type="NCBI Taxonomy" id="93759"/>
    <lineage>
        <taxon>Eukaryota</taxon>
        <taxon>Viridiplantae</taxon>
        <taxon>Streptophyta</taxon>
        <taxon>Embryophyta</taxon>
        <taxon>Tracheophyta</taxon>
        <taxon>Spermatophyta</taxon>
        <taxon>Magnoliopsida</taxon>
        <taxon>eudicotyledons</taxon>
        <taxon>Gunneridae</taxon>
        <taxon>Pentapetalae</taxon>
        <taxon>rosids</taxon>
        <taxon>malvids</taxon>
        <taxon>Malvales</taxon>
        <taxon>Malvaceae</taxon>
        <taxon>Grewioideae</taxon>
        <taxon>Apeibeae</taxon>
        <taxon>Corchorus</taxon>
    </lineage>
</organism>
<evidence type="ECO:0000313" key="3">
    <source>
        <dbReference type="Proteomes" id="UP000187203"/>
    </source>
</evidence>
<dbReference type="Proteomes" id="UP000187203">
    <property type="component" value="Unassembled WGS sequence"/>
</dbReference>
<accession>A0A1R3I175</accession>
<protein>
    <submittedName>
        <fullName evidence="2">Uncharacterized protein</fullName>
    </submittedName>
</protein>
<evidence type="ECO:0000256" key="1">
    <source>
        <dbReference type="SAM" id="MobiDB-lite"/>
    </source>
</evidence>
<reference evidence="3" key="1">
    <citation type="submission" date="2013-09" db="EMBL/GenBank/DDBJ databases">
        <title>Corchorus olitorius genome sequencing.</title>
        <authorList>
            <person name="Alam M."/>
            <person name="Haque M.S."/>
            <person name="Islam M.S."/>
            <person name="Emdad E.M."/>
            <person name="Islam M.M."/>
            <person name="Ahmed B."/>
            <person name="Halim A."/>
            <person name="Hossen Q.M.M."/>
            <person name="Hossain M.Z."/>
            <person name="Ahmed R."/>
            <person name="Khan M.M."/>
            <person name="Islam R."/>
            <person name="Rashid M.M."/>
            <person name="Khan S.A."/>
            <person name="Rahman M.S."/>
            <person name="Alam M."/>
            <person name="Yahiya A.S."/>
            <person name="Khan M.S."/>
            <person name="Azam M.S."/>
            <person name="Haque T."/>
            <person name="Lashkar M.Z.H."/>
            <person name="Akhand A.I."/>
            <person name="Morshed G."/>
            <person name="Roy S."/>
            <person name="Uddin K.S."/>
            <person name="Rabeya T."/>
            <person name="Hossain A.S."/>
            <person name="Chowdhury A."/>
            <person name="Snigdha A.R."/>
            <person name="Mortoza M.S."/>
            <person name="Matin S.A."/>
            <person name="Hoque S.M.E."/>
            <person name="Islam M.K."/>
            <person name="Roy D.K."/>
            <person name="Haider R."/>
            <person name="Moosa M.M."/>
            <person name="Elias S.M."/>
            <person name="Hasan A.M."/>
            <person name="Jahan S."/>
            <person name="Shafiuddin M."/>
            <person name="Mahmood N."/>
            <person name="Shommy N.S."/>
        </authorList>
    </citation>
    <scope>NUCLEOTIDE SEQUENCE [LARGE SCALE GENOMIC DNA]</scope>
    <source>
        <strain evidence="3">cv. O-4</strain>
    </source>
</reference>
<feature type="region of interest" description="Disordered" evidence="1">
    <location>
        <begin position="1"/>
        <end position="26"/>
    </location>
</feature>
<sequence length="70" mass="7882">MLRQVKEGRPAKGFGYPSRPEGLSEKWEGLNKNLRPENRALDQKREAPLQTSQALVSCQKPEPDPTLPVL</sequence>
<dbReference type="AlphaFoldDB" id="A0A1R3I175"/>
<comment type="caution">
    <text evidence="2">The sequence shown here is derived from an EMBL/GenBank/DDBJ whole genome shotgun (WGS) entry which is preliminary data.</text>
</comment>
<feature type="compositionally biased region" description="Basic and acidic residues" evidence="1">
    <location>
        <begin position="1"/>
        <end position="10"/>
    </location>
</feature>
<feature type="region of interest" description="Disordered" evidence="1">
    <location>
        <begin position="41"/>
        <end position="70"/>
    </location>
</feature>
<gene>
    <name evidence="2" type="ORF">COLO4_25643</name>
</gene>
<proteinExistence type="predicted"/>
<name>A0A1R3I175_9ROSI</name>
<evidence type="ECO:0000313" key="2">
    <source>
        <dbReference type="EMBL" id="OMO76251.1"/>
    </source>
</evidence>
<keyword evidence="3" id="KW-1185">Reference proteome</keyword>
<dbReference type="EMBL" id="AWUE01019102">
    <property type="protein sequence ID" value="OMO76251.1"/>
    <property type="molecule type" value="Genomic_DNA"/>
</dbReference>